<evidence type="ECO:0000256" key="1">
    <source>
        <dbReference type="SAM" id="SignalP"/>
    </source>
</evidence>
<keyword evidence="1" id="KW-0732">Signal</keyword>
<accession>T1UMQ5</accession>
<feature type="signal peptide" evidence="1">
    <location>
        <begin position="1"/>
        <end position="23"/>
    </location>
</feature>
<dbReference type="VEuPathDB" id="FungiDB:HVAS_10562020"/>
<reference evidence="2" key="1">
    <citation type="submission" date="2013-04" db="EMBL/GenBank/DDBJ databases">
        <title>Genome annotation of the coffee rust (Hemileia vastatrix) contributes to the gene repertoire catalogue of the Pucciniales.</title>
        <authorList>
            <person name="Cristancho M.M."/>
            <person name="Botero D.O."/>
            <person name="Giraldo W.G."/>
            <person name="Tabima J.F."/>
            <person name="Riano-Pachon D.M."/>
            <person name="Escobar C."/>
            <person name="Rozo Y.I."/>
            <person name="Rivera L.F."/>
            <person name="Restrepo S."/>
            <person name="Gaitan A.L."/>
        </authorList>
    </citation>
    <scope>NUCLEOTIDE SEQUENCE</scope>
</reference>
<dbReference type="AlphaFoldDB" id="T1UMQ5"/>
<protein>
    <submittedName>
        <fullName evidence="2">Putative secreted protein</fullName>
    </submittedName>
</protein>
<evidence type="ECO:0000313" key="2">
    <source>
        <dbReference type="EMBL" id="AGT80099.1"/>
    </source>
</evidence>
<sequence length="147" mass="16509">MLQVTVFKLVLLVACVLIDRAVSITFGRSRGIGEMGIKCGTIIPRPDKMKASSLDDCIRALEFFKSPKNPQFLLPTGLREYHSFGSCEVRLLHERGPVEIEHKSVIEKVKNIAERCHVAVSLDISSYLCKCILNIIFVISERQGYVD</sequence>
<dbReference type="EMBL" id="KF018028">
    <property type="protein sequence ID" value="AGT80099.1"/>
    <property type="molecule type" value="Genomic_DNA"/>
</dbReference>
<name>T1UMQ5_9BASI</name>
<proteinExistence type="predicted"/>
<organism evidence="2">
    <name type="scientific">Hemileia vastatrix</name>
    <dbReference type="NCBI Taxonomy" id="203904"/>
    <lineage>
        <taxon>Eukaryota</taxon>
        <taxon>Fungi</taxon>
        <taxon>Dikarya</taxon>
        <taxon>Basidiomycota</taxon>
        <taxon>Pucciniomycotina</taxon>
        <taxon>Pucciniomycetes</taxon>
        <taxon>Pucciniales</taxon>
        <taxon>Zaghouaniaceae</taxon>
        <taxon>Hemileia</taxon>
    </lineage>
</organism>
<feature type="chain" id="PRO_5004595198" evidence="1">
    <location>
        <begin position="24"/>
        <end position="147"/>
    </location>
</feature>